<name>A0A371G477_MUCPR</name>
<dbReference type="Proteomes" id="UP000257109">
    <property type="component" value="Unassembled WGS sequence"/>
</dbReference>
<proteinExistence type="predicted"/>
<evidence type="ECO:0000313" key="1">
    <source>
        <dbReference type="EMBL" id="RDX85370.1"/>
    </source>
</evidence>
<reference evidence="1" key="1">
    <citation type="submission" date="2018-05" db="EMBL/GenBank/DDBJ databases">
        <title>Draft genome of Mucuna pruriens seed.</title>
        <authorList>
            <person name="Nnadi N.E."/>
            <person name="Vos R."/>
            <person name="Hasami M.H."/>
            <person name="Devisetty U.K."/>
            <person name="Aguiy J.C."/>
        </authorList>
    </citation>
    <scope>NUCLEOTIDE SEQUENCE [LARGE SCALE GENOMIC DNA]</scope>
    <source>
        <strain evidence="1">JCA_2017</strain>
    </source>
</reference>
<protein>
    <submittedName>
        <fullName evidence="1">Uncharacterized protein</fullName>
    </submittedName>
</protein>
<comment type="caution">
    <text evidence="1">The sequence shown here is derived from an EMBL/GenBank/DDBJ whole genome shotgun (WGS) entry which is preliminary data.</text>
</comment>
<feature type="non-terminal residue" evidence="1">
    <location>
        <position position="1"/>
    </location>
</feature>
<organism evidence="1 2">
    <name type="scientific">Mucuna pruriens</name>
    <name type="common">Velvet bean</name>
    <name type="synonym">Dolichos pruriens</name>
    <dbReference type="NCBI Taxonomy" id="157652"/>
    <lineage>
        <taxon>Eukaryota</taxon>
        <taxon>Viridiplantae</taxon>
        <taxon>Streptophyta</taxon>
        <taxon>Embryophyta</taxon>
        <taxon>Tracheophyta</taxon>
        <taxon>Spermatophyta</taxon>
        <taxon>Magnoliopsida</taxon>
        <taxon>eudicotyledons</taxon>
        <taxon>Gunneridae</taxon>
        <taxon>Pentapetalae</taxon>
        <taxon>rosids</taxon>
        <taxon>fabids</taxon>
        <taxon>Fabales</taxon>
        <taxon>Fabaceae</taxon>
        <taxon>Papilionoideae</taxon>
        <taxon>50 kb inversion clade</taxon>
        <taxon>NPAAA clade</taxon>
        <taxon>indigoferoid/millettioid clade</taxon>
        <taxon>Phaseoleae</taxon>
        <taxon>Mucuna</taxon>
    </lineage>
</organism>
<gene>
    <name evidence="1" type="ORF">CR513_33452</name>
</gene>
<accession>A0A371G477</accession>
<sequence>MITCSKLLEYSSLSLAVGTNSDGRDELSRRRWIRHAKSPCRVKLADGNKDDFWYPMAKGTWSRLVKRDLVLAGMGEKTRSRLVEWGLGLDKRDKFEKRNYELSSQNSIFSLGKDGANNQPFIDHMPFDFDIWVNTIGKKKGRTSERGFVERTLIMSLSQSSRSSTSLRDVDVLRRQIQILNQSLQRQETWLTGHDPLGSLVRNGVFPWRGIIPMIAWLHVNNFVTLYLGLV</sequence>
<dbReference type="AlphaFoldDB" id="A0A371G477"/>
<keyword evidence="2" id="KW-1185">Reference proteome</keyword>
<dbReference type="EMBL" id="QJKJ01006811">
    <property type="protein sequence ID" value="RDX85370.1"/>
    <property type="molecule type" value="Genomic_DNA"/>
</dbReference>
<evidence type="ECO:0000313" key="2">
    <source>
        <dbReference type="Proteomes" id="UP000257109"/>
    </source>
</evidence>